<proteinExistence type="predicted"/>
<dbReference type="Proteomes" id="UP001597199">
    <property type="component" value="Unassembled WGS sequence"/>
</dbReference>
<gene>
    <name evidence="1" type="ORF">ACFQ41_12920</name>
</gene>
<dbReference type="RefSeq" id="WP_203633522.1">
    <property type="nucleotide sequence ID" value="NZ_JAQDER010000063.1"/>
</dbReference>
<organism evidence="1 2">
    <name type="scientific">Lacticaseibacillus suilingensis</name>
    <dbReference type="NCBI Taxonomy" id="2799577"/>
    <lineage>
        <taxon>Bacteria</taxon>
        <taxon>Bacillati</taxon>
        <taxon>Bacillota</taxon>
        <taxon>Bacilli</taxon>
        <taxon>Lactobacillales</taxon>
        <taxon>Lactobacillaceae</taxon>
        <taxon>Lacticaseibacillus</taxon>
    </lineage>
</organism>
<protein>
    <recommendedName>
        <fullName evidence="3">Ribbon-helix-helix protein CopG domain-containing protein</fullName>
    </recommendedName>
</protein>
<reference evidence="2" key="1">
    <citation type="journal article" date="2019" name="Int. J. Syst. Evol. Microbiol.">
        <title>The Global Catalogue of Microorganisms (GCM) 10K type strain sequencing project: providing services to taxonomists for standard genome sequencing and annotation.</title>
        <authorList>
            <consortium name="The Broad Institute Genomics Platform"/>
            <consortium name="The Broad Institute Genome Sequencing Center for Infectious Disease"/>
            <person name="Wu L."/>
            <person name="Ma J."/>
        </authorList>
    </citation>
    <scope>NUCLEOTIDE SEQUENCE [LARGE SCALE GENOMIC DNA]</scope>
    <source>
        <strain evidence="2">CCM 9110</strain>
    </source>
</reference>
<name>A0ABW4BI81_9LACO</name>
<accession>A0ABW4BI81</accession>
<comment type="caution">
    <text evidence="1">The sequence shown here is derived from an EMBL/GenBank/DDBJ whole genome shotgun (WGS) entry which is preliminary data.</text>
</comment>
<dbReference type="InterPro" id="IPR013321">
    <property type="entry name" value="Arc_rbn_hlx_hlx"/>
</dbReference>
<sequence length="81" mass="9106">MTSEVKIRGISGADLSIIDTMAKEKAMSRSAYLRWLIHAHATHYYVDDDKQNMSELLQKNEKILAAATEALNSFTKVLQHG</sequence>
<dbReference type="EMBL" id="JBHTOA010000050">
    <property type="protein sequence ID" value="MFD1400190.1"/>
    <property type="molecule type" value="Genomic_DNA"/>
</dbReference>
<evidence type="ECO:0000313" key="2">
    <source>
        <dbReference type="Proteomes" id="UP001597199"/>
    </source>
</evidence>
<evidence type="ECO:0000313" key="1">
    <source>
        <dbReference type="EMBL" id="MFD1400190.1"/>
    </source>
</evidence>
<dbReference type="Gene3D" id="1.10.1220.10">
    <property type="entry name" value="Met repressor-like"/>
    <property type="match status" value="1"/>
</dbReference>
<keyword evidence="2" id="KW-1185">Reference proteome</keyword>
<evidence type="ECO:0008006" key="3">
    <source>
        <dbReference type="Google" id="ProtNLM"/>
    </source>
</evidence>